<dbReference type="Pfam" id="PF18701">
    <property type="entry name" value="DUF5641"/>
    <property type="match status" value="1"/>
</dbReference>
<evidence type="ECO:0000259" key="1">
    <source>
        <dbReference type="Pfam" id="PF18701"/>
    </source>
</evidence>
<name>A0ABR1BQJ1_NECAM</name>
<protein>
    <recommendedName>
        <fullName evidence="1">DUF5641 domain-containing protein</fullName>
    </recommendedName>
</protein>
<feature type="domain" description="DUF5641" evidence="1">
    <location>
        <begin position="102"/>
        <end position="159"/>
    </location>
</feature>
<dbReference type="EMBL" id="JAVFWL010000001">
    <property type="protein sequence ID" value="KAK6728683.1"/>
    <property type="molecule type" value="Genomic_DNA"/>
</dbReference>
<comment type="caution">
    <text evidence="2">The sequence shown here is derived from an EMBL/GenBank/DDBJ whole genome shotgun (WGS) entry which is preliminary data.</text>
</comment>
<evidence type="ECO:0000313" key="2">
    <source>
        <dbReference type="EMBL" id="KAK6728683.1"/>
    </source>
</evidence>
<proteinExistence type="predicted"/>
<dbReference type="Proteomes" id="UP001303046">
    <property type="component" value="Unassembled WGS sequence"/>
</dbReference>
<accession>A0ABR1BQJ1</accession>
<gene>
    <name evidence="2" type="primary">Necator_chrI.g2122</name>
    <name evidence="2" type="ORF">RB195_005995</name>
</gene>
<reference evidence="2 3" key="1">
    <citation type="submission" date="2023-08" db="EMBL/GenBank/DDBJ databases">
        <title>A Necator americanus chromosomal reference genome.</title>
        <authorList>
            <person name="Ilik V."/>
            <person name="Petrzelkova K.J."/>
            <person name="Pardy F."/>
            <person name="Fuh T."/>
            <person name="Niatou-Singa F.S."/>
            <person name="Gouil Q."/>
            <person name="Baker L."/>
            <person name="Ritchie M.E."/>
            <person name="Jex A.R."/>
            <person name="Gazzola D."/>
            <person name="Li H."/>
            <person name="Toshio Fujiwara R."/>
            <person name="Zhan B."/>
            <person name="Aroian R.V."/>
            <person name="Pafco B."/>
            <person name="Schwarz E.M."/>
        </authorList>
    </citation>
    <scope>NUCLEOTIDE SEQUENCE [LARGE SCALE GENOMIC DNA]</scope>
    <source>
        <strain evidence="2 3">Aroian</strain>
        <tissue evidence="2">Whole animal</tissue>
    </source>
</reference>
<keyword evidence="3" id="KW-1185">Reference proteome</keyword>
<sequence>MQPLSAGPTTPFKAAGFYGRLIGLFKSALKKAIKRTLLPLSQFQTLLAEIEAVLSSRPLLYTSDTSSSPHVLRPIDSVSPQMELQLPSPNRNPLYIPSNRFQNVGDVVLIADKNVPRGQWPLVIITTIHRSKTNIPRSATVRTANDHELQRSINQLHPLEISAKKDSQPKKSREELHLTRIQPPRAAKRLRFALGMKQATQPHHLSPDETSSQEILSPTTVRRLLHPIEACHAYAKGNFEPLDTLTIGKQVQHNSLPVEQRCALRLAQSLSLAIHFDHTFTLSQLAARDICMVEPFIRDDYHINLLDMIVEEATIPAPSQLLYPSLQGLPIVTIVQSYRGIHGATTILGKLTSDIAEKTEMAIHHGNYRLDGANNHSVG</sequence>
<dbReference type="InterPro" id="IPR040676">
    <property type="entry name" value="DUF5641"/>
</dbReference>
<evidence type="ECO:0000313" key="3">
    <source>
        <dbReference type="Proteomes" id="UP001303046"/>
    </source>
</evidence>
<organism evidence="2 3">
    <name type="scientific">Necator americanus</name>
    <name type="common">Human hookworm</name>
    <dbReference type="NCBI Taxonomy" id="51031"/>
    <lineage>
        <taxon>Eukaryota</taxon>
        <taxon>Metazoa</taxon>
        <taxon>Ecdysozoa</taxon>
        <taxon>Nematoda</taxon>
        <taxon>Chromadorea</taxon>
        <taxon>Rhabditida</taxon>
        <taxon>Rhabditina</taxon>
        <taxon>Rhabditomorpha</taxon>
        <taxon>Strongyloidea</taxon>
        <taxon>Ancylostomatidae</taxon>
        <taxon>Bunostominae</taxon>
        <taxon>Necator</taxon>
    </lineage>
</organism>